<evidence type="ECO:0000256" key="1">
    <source>
        <dbReference type="ARBA" id="ARBA00023115"/>
    </source>
</evidence>
<name>A0A9X8QZN1_9ACTN</name>
<dbReference type="Pfam" id="PF01564">
    <property type="entry name" value="Spermine_synth"/>
    <property type="match status" value="1"/>
</dbReference>
<sequence length="334" mass="35129">MHNESPANGEARTDEPPTADQTAQNSTVAHTSAADETSDEAAGGDRRGSAAPSAEDPVPVTRAVDHGTAKLLPDIDRPRAWLLTVDGAPQSYVDLDDPTHLEFEYVRRLAHVLDEAAPAGQPLDVLHLGGGALTLPRYLAATRPHSRQDVIDADRGLVALVTEYLPLPDDSGITVHARDARAALADAPEAGVDVIVADVFSGSRVPAQLTSIEYARAAARALRPDGCYAANLADSAPFGFLRRQLANFAAVFAHLAVIAEPSVLRGRRFGNAVLLASHGELPIADLARRTAADVFPARVEHGPALQRLIADARPVPDAEALPSPVPPDGTFSVA</sequence>
<dbReference type="InterPro" id="IPR029063">
    <property type="entry name" value="SAM-dependent_MTases_sf"/>
</dbReference>
<organism evidence="3 4">
    <name type="scientific">Streptomyces yunnanensis</name>
    <dbReference type="NCBI Taxonomy" id="156453"/>
    <lineage>
        <taxon>Bacteria</taxon>
        <taxon>Bacillati</taxon>
        <taxon>Actinomycetota</taxon>
        <taxon>Actinomycetes</taxon>
        <taxon>Kitasatosporales</taxon>
        <taxon>Streptomycetaceae</taxon>
        <taxon>Streptomyces</taxon>
    </lineage>
</organism>
<dbReference type="EMBL" id="FRBK01000027">
    <property type="protein sequence ID" value="SHN25442.1"/>
    <property type="molecule type" value="Genomic_DNA"/>
</dbReference>
<protein>
    <submittedName>
        <fullName evidence="3">Spermine/spermidine synthase</fullName>
    </submittedName>
</protein>
<comment type="caution">
    <text evidence="3">The sequence shown here is derived from an EMBL/GenBank/DDBJ whole genome shotgun (WGS) entry which is preliminary data.</text>
</comment>
<dbReference type="PANTHER" id="PTHR43317">
    <property type="entry name" value="THERMOSPERMINE SYNTHASE ACAULIS5"/>
    <property type="match status" value="1"/>
</dbReference>
<gene>
    <name evidence="3" type="ORF">SAMN05216268_12712</name>
</gene>
<evidence type="ECO:0000313" key="3">
    <source>
        <dbReference type="EMBL" id="SHN25442.1"/>
    </source>
</evidence>
<feature type="compositionally biased region" description="Polar residues" evidence="2">
    <location>
        <begin position="19"/>
        <end position="30"/>
    </location>
</feature>
<reference evidence="4" key="1">
    <citation type="submission" date="2016-11" db="EMBL/GenBank/DDBJ databases">
        <authorList>
            <person name="Jaros S."/>
            <person name="Januszkiewicz K."/>
            <person name="Wedrychowicz H."/>
        </authorList>
    </citation>
    <scope>NUCLEOTIDE SEQUENCE [LARGE SCALE GENOMIC DNA]</scope>
    <source>
        <strain evidence="4">CGMCC 4.3555</strain>
    </source>
</reference>
<dbReference type="AlphaFoldDB" id="A0A9X8QZN1"/>
<keyword evidence="1" id="KW-0620">Polyamine biosynthesis</keyword>
<dbReference type="GO" id="GO:0006596">
    <property type="term" value="P:polyamine biosynthetic process"/>
    <property type="evidence" value="ECO:0007669"/>
    <property type="project" value="UniProtKB-KW"/>
</dbReference>
<dbReference type="Proteomes" id="UP000184388">
    <property type="component" value="Unassembled WGS sequence"/>
</dbReference>
<proteinExistence type="predicted"/>
<feature type="region of interest" description="Disordered" evidence="2">
    <location>
        <begin position="1"/>
        <end position="60"/>
    </location>
</feature>
<dbReference type="Gene3D" id="3.40.50.150">
    <property type="entry name" value="Vaccinia Virus protein VP39"/>
    <property type="match status" value="1"/>
</dbReference>
<accession>A0A9X8QZN1</accession>
<dbReference type="PANTHER" id="PTHR43317:SF1">
    <property type="entry name" value="THERMOSPERMINE SYNTHASE ACAULIS5"/>
    <property type="match status" value="1"/>
</dbReference>
<evidence type="ECO:0000256" key="2">
    <source>
        <dbReference type="SAM" id="MobiDB-lite"/>
    </source>
</evidence>
<dbReference type="SUPFAM" id="SSF53335">
    <property type="entry name" value="S-adenosyl-L-methionine-dependent methyltransferases"/>
    <property type="match status" value="1"/>
</dbReference>
<dbReference type="NCBIfam" id="NF037959">
    <property type="entry name" value="MFS_SpdSyn"/>
    <property type="match status" value="1"/>
</dbReference>
<evidence type="ECO:0000313" key="4">
    <source>
        <dbReference type="Proteomes" id="UP000184388"/>
    </source>
</evidence>